<protein>
    <submittedName>
        <fullName evidence="6">RNA polymerase-associated protein RapA</fullName>
        <ecNumber evidence="6">3.6.4.-</ecNumber>
    </submittedName>
</protein>
<keyword evidence="1 6" id="KW-0378">Hydrolase</keyword>
<dbReference type="PROSITE" id="PS50966">
    <property type="entry name" value="ZF_SWIM"/>
    <property type="match status" value="1"/>
</dbReference>
<evidence type="ECO:0000313" key="6">
    <source>
        <dbReference type="EMBL" id="WOC13606.1"/>
    </source>
</evidence>
<evidence type="ECO:0000259" key="5">
    <source>
        <dbReference type="PROSITE" id="PS51194"/>
    </source>
</evidence>
<dbReference type="SMART" id="SM00490">
    <property type="entry name" value="HELICc"/>
    <property type="match status" value="1"/>
</dbReference>
<feature type="domain" description="Helicase C-terminal" evidence="5">
    <location>
        <begin position="966"/>
        <end position="1113"/>
    </location>
</feature>
<keyword evidence="2" id="KW-0862">Zinc</keyword>
<accession>A0AA97CYV2</accession>
<organism evidence="6">
    <name type="scientific">Gordonia sp. MP11Mi</name>
    <dbReference type="NCBI Taxonomy" id="3022769"/>
    <lineage>
        <taxon>Bacteria</taxon>
        <taxon>Bacillati</taxon>
        <taxon>Actinomycetota</taxon>
        <taxon>Actinomycetes</taxon>
        <taxon>Mycobacteriales</taxon>
        <taxon>Gordoniaceae</taxon>
        <taxon>Gordonia</taxon>
    </lineage>
</organism>
<dbReference type="SMART" id="SM00487">
    <property type="entry name" value="DEXDc"/>
    <property type="match status" value="1"/>
</dbReference>
<gene>
    <name evidence="6" type="primary">rapA_2</name>
    <name evidence="6" type="ORF">MP11Mi_27090</name>
</gene>
<evidence type="ECO:0000259" key="4">
    <source>
        <dbReference type="PROSITE" id="PS51192"/>
    </source>
</evidence>
<dbReference type="InterPro" id="IPR038718">
    <property type="entry name" value="SNF2-like_sf"/>
</dbReference>
<dbReference type="InterPro" id="IPR007527">
    <property type="entry name" value="Znf_SWIM"/>
</dbReference>
<dbReference type="CDD" id="cd18793">
    <property type="entry name" value="SF2_C_SNF"/>
    <property type="match status" value="1"/>
</dbReference>
<dbReference type="Gene3D" id="3.40.50.300">
    <property type="entry name" value="P-loop containing nucleotide triphosphate hydrolases"/>
    <property type="match status" value="1"/>
</dbReference>
<dbReference type="EC" id="3.6.4.-" evidence="6"/>
<evidence type="ECO:0000256" key="2">
    <source>
        <dbReference type="PROSITE-ProRule" id="PRU00325"/>
    </source>
</evidence>
<dbReference type="InterPro" id="IPR000330">
    <property type="entry name" value="SNF2_N"/>
</dbReference>
<sequence length="1129" mass="123506">MPTTRWTPQQTSQILSFFDTGSLSRGRGYAQAGLVHSISWSAGTLSGRSEGSGGRTYDCTVDAVFNGAHAQVTTRCTCPVGIYCKHCVALIVTATAGSKSEPTPPAQPPRPPTGALEMSRWRTLVDEITAPATTARPGTDSGPELPLAIQFSLDLDARGHRRVYARPMTHGARGRWVAARVTWKSLLTTRRPGDNHDPTALALLVDIGGILAARTQRSTPPDILPVSSAPARIWPVLAQAADAGIEFIGKGGWGQPQTVAFDAGITTGLHVGRFQKHLNVGVEVLVGGRPAAPEHVHLIGSPRPHGVAVLADRHLSLGPLANLTSSEAMLLTSRTEVTVPADDVDEFRASLDTLSAGRAVTFGDDVFPPGDVDGPHPVLVVDFTGHGATTRWEAEYIADGESIRGAATDHTNPRRVRRRADEHKMWTALGPELASVAQVYRAWFDETTERLTRRIYQTPRRDETTTLVDLRQRLSDAPTVADTLGFLPVDQLVREWSLDPIEAAVLTGDVLPELVAGGKVHVDIVGDQPDYRRPDDAPILRFSGDATTDWFDLSITLDVDEHRIPISDVIAALARGETHMLLSDGTYFPLDTPELTTLRERLAEARELGDLAGDSVSSTTLNVTLWEELLELGVVDEQLAQWKARLTALATARPPAPVTPPAGLNAELRGYQRDGLDWLTFLWDNELGGILADDMGLGKTLQTLALFQHIIDDDPGARFLVVAPTSVVGNWAAEVRRFVPGMQVATVASTERRAGVPLTEQVGDAQIVVTSYALLRIDYSAFAELTWSGMVLDEAQFVKNHTSKTHQAARRLPVRFKLAITGTPLENRVMELWSLVSIVAPGLYNSPKTFKEHFADPIEKGEEPERLAVLRRRLRPIMLRRTKSQVLADLPAKQEQLLPLDLDAEHRKVYDRFLARERQKMLGLLDDWEGNQIRILRALTQLRQLSLHPGLVDGQHAALESTKIAYLAEQIPILTAEGHSALIFSSFTGFLKLVAARFERDGIEYSYLDGAMSATKRAEQIEQFMAGDTGAFLISLKAGGFGLNLTAADYCFMTDPWWNPAAEAQAVDRAHRIGQRRAVTVYRMVSTGTVEEKVVDLQNRKRELFDALIDDGSAFSGKITVADVRGLLE</sequence>
<feature type="domain" description="SWIM-type" evidence="3">
    <location>
        <begin position="61"/>
        <end position="95"/>
    </location>
</feature>
<dbReference type="SUPFAM" id="SSF52540">
    <property type="entry name" value="P-loop containing nucleoside triphosphate hydrolases"/>
    <property type="match status" value="2"/>
</dbReference>
<dbReference type="Pfam" id="PF00271">
    <property type="entry name" value="Helicase_C"/>
    <property type="match status" value="1"/>
</dbReference>
<dbReference type="InterPro" id="IPR001650">
    <property type="entry name" value="Helicase_C-like"/>
</dbReference>
<dbReference type="Pfam" id="PF00176">
    <property type="entry name" value="SNF2-rel_dom"/>
    <property type="match status" value="1"/>
</dbReference>
<dbReference type="PROSITE" id="PS51194">
    <property type="entry name" value="HELICASE_CTER"/>
    <property type="match status" value="1"/>
</dbReference>
<dbReference type="Gene3D" id="3.40.50.10810">
    <property type="entry name" value="Tandem AAA-ATPase domain"/>
    <property type="match status" value="1"/>
</dbReference>
<dbReference type="GO" id="GO:0016787">
    <property type="term" value="F:hydrolase activity"/>
    <property type="evidence" value="ECO:0007669"/>
    <property type="project" value="UniProtKB-KW"/>
</dbReference>
<name>A0AA97CYV2_9ACTN</name>
<evidence type="ECO:0000259" key="3">
    <source>
        <dbReference type="PROSITE" id="PS50966"/>
    </source>
</evidence>
<dbReference type="GO" id="GO:0005524">
    <property type="term" value="F:ATP binding"/>
    <property type="evidence" value="ECO:0007669"/>
    <property type="project" value="InterPro"/>
</dbReference>
<reference evidence="6" key="1">
    <citation type="submission" date="2023-06" db="EMBL/GenBank/DDBJ databases">
        <title>Gordonia sp. nov. and Pseudochrobactrum sp. nov., two species isolated from the burying beetle Nicrophorus vespilloides.</title>
        <authorList>
            <person name="Poehlein A."/>
            <person name="Guzman J."/>
            <person name="Daniel R."/>
            <person name="Vilcinskas A."/>
        </authorList>
    </citation>
    <scope>NUCLEOTIDE SEQUENCE</scope>
    <source>
        <strain evidence="6">MP11Mi</strain>
    </source>
</reference>
<keyword evidence="2" id="KW-0863">Zinc-finger</keyword>
<dbReference type="RefSeq" id="WP_420039412.1">
    <property type="nucleotide sequence ID" value="NZ_CP128986.1"/>
</dbReference>
<dbReference type="PROSITE" id="PS51192">
    <property type="entry name" value="HELICASE_ATP_BIND_1"/>
    <property type="match status" value="1"/>
</dbReference>
<dbReference type="InterPro" id="IPR049730">
    <property type="entry name" value="SNF2/RAD54-like_C"/>
</dbReference>
<dbReference type="AlphaFoldDB" id="A0AA97CYV2"/>
<proteinExistence type="predicted"/>
<dbReference type="InterPro" id="IPR027417">
    <property type="entry name" value="P-loop_NTPase"/>
</dbReference>
<feature type="domain" description="Helicase ATP-binding" evidence="4">
    <location>
        <begin position="680"/>
        <end position="842"/>
    </location>
</feature>
<evidence type="ECO:0000256" key="1">
    <source>
        <dbReference type="ARBA" id="ARBA00022801"/>
    </source>
</evidence>
<dbReference type="EMBL" id="CP128986">
    <property type="protein sequence ID" value="WOC13606.1"/>
    <property type="molecule type" value="Genomic_DNA"/>
</dbReference>
<dbReference type="InterPro" id="IPR014001">
    <property type="entry name" value="Helicase_ATP-bd"/>
</dbReference>
<keyword evidence="2" id="KW-0479">Metal-binding</keyword>
<dbReference type="PANTHER" id="PTHR10799">
    <property type="entry name" value="SNF2/RAD54 HELICASE FAMILY"/>
    <property type="match status" value="1"/>
</dbReference>
<dbReference type="GO" id="GO:0008270">
    <property type="term" value="F:zinc ion binding"/>
    <property type="evidence" value="ECO:0007669"/>
    <property type="project" value="UniProtKB-KW"/>
</dbReference>